<dbReference type="InterPro" id="IPR049278">
    <property type="entry name" value="MS_channel_C"/>
</dbReference>
<dbReference type="EMBL" id="CP036275">
    <property type="protein sequence ID" value="QDU36014.1"/>
    <property type="molecule type" value="Genomic_DNA"/>
</dbReference>
<dbReference type="SUPFAM" id="SSF50182">
    <property type="entry name" value="Sm-like ribonucleoproteins"/>
    <property type="match status" value="1"/>
</dbReference>
<dbReference type="InterPro" id="IPR010920">
    <property type="entry name" value="LSM_dom_sf"/>
</dbReference>
<keyword evidence="3" id="KW-1003">Cell membrane</keyword>
<dbReference type="InterPro" id="IPR006685">
    <property type="entry name" value="MscS_channel_2nd"/>
</dbReference>
<dbReference type="GO" id="GO:0005886">
    <property type="term" value="C:plasma membrane"/>
    <property type="evidence" value="ECO:0007669"/>
    <property type="project" value="UniProtKB-SubCell"/>
</dbReference>
<feature type="transmembrane region" description="Helical" evidence="8">
    <location>
        <begin position="217"/>
        <end position="235"/>
    </location>
</feature>
<dbReference type="Pfam" id="PF00924">
    <property type="entry name" value="MS_channel_2nd"/>
    <property type="match status" value="1"/>
</dbReference>
<proteinExistence type="inferred from homology"/>
<evidence type="ECO:0000256" key="3">
    <source>
        <dbReference type="ARBA" id="ARBA00022475"/>
    </source>
</evidence>
<dbReference type="RefSeq" id="WP_145366722.1">
    <property type="nucleotide sequence ID" value="NZ_CP036275.1"/>
</dbReference>
<feature type="compositionally biased region" description="Polar residues" evidence="7">
    <location>
        <begin position="483"/>
        <end position="493"/>
    </location>
</feature>
<feature type="domain" description="BON" evidence="9">
    <location>
        <begin position="60"/>
        <end position="126"/>
    </location>
</feature>
<evidence type="ECO:0000256" key="2">
    <source>
        <dbReference type="ARBA" id="ARBA00008017"/>
    </source>
</evidence>
<dbReference type="PANTHER" id="PTHR30221:SF1">
    <property type="entry name" value="SMALL-CONDUCTANCE MECHANOSENSITIVE CHANNEL"/>
    <property type="match status" value="1"/>
</dbReference>
<accession>A0A517Z0K5</accession>
<dbReference type="OrthoDB" id="9793781at2"/>
<gene>
    <name evidence="10" type="primary">mscS_1</name>
    <name evidence="10" type="ORF">Mal4_02970</name>
</gene>
<keyword evidence="11" id="KW-1185">Reference proteome</keyword>
<evidence type="ECO:0000256" key="1">
    <source>
        <dbReference type="ARBA" id="ARBA00004651"/>
    </source>
</evidence>
<dbReference type="Proteomes" id="UP000320496">
    <property type="component" value="Chromosome"/>
</dbReference>
<evidence type="ECO:0000256" key="5">
    <source>
        <dbReference type="ARBA" id="ARBA00022989"/>
    </source>
</evidence>
<dbReference type="Gene3D" id="3.30.70.100">
    <property type="match status" value="1"/>
</dbReference>
<dbReference type="Pfam" id="PF21082">
    <property type="entry name" value="MS_channel_3rd"/>
    <property type="match status" value="1"/>
</dbReference>
<dbReference type="SUPFAM" id="SSF82689">
    <property type="entry name" value="Mechanosensitive channel protein MscS (YggB), C-terminal domain"/>
    <property type="match status" value="1"/>
</dbReference>
<dbReference type="PROSITE" id="PS50914">
    <property type="entry name" value="BON"/>
    <property type="match status" value="1"/>
</dbReference>
<dbReference type="InterPro" id="IPR007055">
    <property type="entry name" value="BON_dom"/>
</dbReference>
<feature type="compositionally biased region" description="Basic and acidic residues" evidence="7">
    <location>
        <begin position="451"/>
        <end position="464"/>
    </location>
</feature>
<protein>
    <submittedName>
        <fullName evidence="10">Small-conductance mechanosensitive channel</fullName>
    </submittedName>
</protein>
<dbReference type="InterPro" id="IPR011066">
    <property type="entry name" value="MscS_channel_C_sf"/>
</dbReference>
<reference evidence="10 11" key="1">
    <citation type="submission" date="2019-02" db="EMBL/GenBank/DDBJ databases">
        <title>Deep-cultivation of Planctomycetes and their phenomic and genomic characterization uncovers novel biology.</title>
        <authorList>
            <person name="Wiegand S."/>
            <person name="Jogler M."/>
            <person name="Boedeker C."/>
            <person name="Pinto D."/>
            <person name="Vollmers J."/>
            <person name="Rivas-Marin E."/>
            <person name="Kohn T."/>
            <person name="Peeters S.H."/>
            <person name="Heuer A."/>
            <person name="Rast P."/>
            <person name="Oberbeckmann S."/>
            <person name="Bunk B."/>
            <person name="Jeske O."/>
            <person name="Meyerdierks A."/>
            <person name="Storesund J.E."/>
            <person name="Kallscheuer N."/>
            <person name="Luecker S."/>
            <person name="Lage O.M."/>
            <person name="Pohl T."/>
            <person name="Merkel B.J."/>
            <person name="Hornburger P."/>
            <person name="Mueller R.-W."/>
            <person name="Bruemmer F."/>
            <person name="Labrenz M."/>
            <person name="Spormann A.M."/>
            <person name="Op den Camp H."/>
            <person name="Overmann J."/>
            <person name="Amann R."/>
            <person name="Jetten M.S.M."/>
            <person name="Mascher T."/>
            <person name="Medema M.H."/>
            <person name="Devos D.P."/>
            <person name="Kaster A.-K."/>
            <person name="Ovreas L."/>
            <person name="Rohde M."/>
            <person name="Galperin M.Y."/>
            <person name="Jogler C."/>
        </authorList>
    </citation>
    <scope>NUCLEOTIDE SEQUENCE [LARGE SCALE GENOMIC DNA]</scope>
    <source>
        <strain evidence="10 11">Mal4</strain>
    </source>
</reference>
<dbReference type="PANTHER" id="PTHR30221">
    <property type="entry name" value="SMALL-CONDUCTANCE MECHANOSENSITIVE CHANNEL"/>
    <property type="match status" value="1"/>
</dbReference>
<dbReference type="Gene3D" id="1.10.287.1260">
    <property type="match status" value="1"/>
</dbReference>
<feature type="transmembrane region" description="Helical" evidence="8">
    <location>
        <begin position="192"/>
        <end position="211"/>
    </location>
</feature>
<dbReference type="AlphaFoldDB" id="A0A517Z0K5"/>
<keyword evidence="5 8" id="KW-1133">Transmembrane helix</keyword>
<dbReference type="Pfam" id="PF04972">
    <property type="entry name" value="BON"/>
    <property type="match status" value="1"/>
</dbReference>
<dbReference type="InterPro" id="IPR045275">
    <property type="entry name" value="MscS_archaea/bacteria_type"/>
</dbReference>
<name>A0A517Z0K5_9PLAN</name>
<keyword evidence="4 8" id="KW-0812">Transmembrane</keyword>
<feature type="transmembrane region" description="Helical" evidence="8">
    <location>
        <begin position="150"/>
        <end position="171"/>
    </location>
</feature>
<sequence length="493" mass="52986">MSLSTLRSFILIVPVALVLVPGIAFPQESGGDAAAAEEGDGADAGAADVPEQVNVDEVASDVDIEERLQQILEATGWFEDPEVVVEDGVAFLRGTTNEARHSEWATRLAGNTEDVVAVVNRLRVTEPPLWDISPAVTLLNDMARSTIQSLPLVGIAIVILVLTWLATKLTVRIADASLLSTIDNRLLHEVSRKAIVIPVVVLGLYLVLTVLGLSRLAVTVIGGTGLFGLVLGVAFRDIMENFLASILLSIQNPFKYGDVIEVDGQKGIVQRVNTRGTLLMTFDGNHIQIPNATIYKNVIKNYTANPNLRLDFVVGVGYDASVSAAQELAMQTLHDHPAVLNDPPPMVLVEELGAATVNLRVYFWVDGQQYSGVKVKSSLIRQTMRTLEANGISMPDEARELVFPKAVPVQMLGEEAATQAAVEEDGTAAPSTSHDQEVSNDAEGDFVTETHTIRDQARKSRDPEEGQSDLLDGSDSEPAAKTIDSQRPTATSA</sequence>
<comment type="similarity">
    <text evidence="2">Belongs to the MscS (TC 1.A.23) family.</text>
</comment>
<dbReference type="Gene3D" id="2.30.30.60">
    <property type="match status" value="1"/>
</dbReference>
<dbReference type="InterPro" id="IPR023408">
    <property type="entry name" value="MscS_beta-dom_sf"/>
</dbReference>
<evidence type="ECO:0000256" key="7">
    <source>
        <dbReference type="SAM" id="MobiDB-lite"/>
    </source>
</evidence>
<evidence type="ECO:0000256" key="6">
    <source>
        <dbReference type="ARBA" id="ARBA00023136"/>
    </source>
</evidence>
<organism evidence="10 11">
    <name type="scientific">Maioricimonas rarisocia</name>
    <dbReference type="NCBI Taxonomy" id="2528026"/>
    <lineage>
        <taxon>Bacteria</taxon>
        <taxon>Pseudomonadati</taxon>
        <taxon>Planctomycetota</taxon>
        <taxon>Planctomycetia</taxon>
        <taxon>Planctomycetales</taxon>
        <taxon>Planctomycetaceae</taxon>
        <taxon>Maioricimonas</taxon>
    </lineage>
</organism>
<evidence type="ECO:0000256" key="8">
    <source>
        <dbReference type="SAM" id="Phobius"/>
    </source>
</evidence>
<evidence type="ECO:0000313" key="10">
    <source>
        <dbReference type="EMBL" id="QDU36014.1"/>
    </source>
</evidence>
<feature type="region of interest" description="Disordered" evidence="7">
    <location>
        <begin position="423"/>
        <end position="493"/>
    </location>
</feature>
<keyword evidence="6 8" id="KW-0472">Membrane</keyword>
<evidence type="ECO:0000256" key="4">
    <source>
        <dbReference type="ARBA" id="ARBA00022692"/>
    </source>
</evidence>
<evidence type="ECO:0000313" key="11">
    <source>
        <dbReference type="Proteomes" id="UP000320496"/>
    </source>
</evidence>
<dbReference type="GO" id="GO:0008381">
    <property type="term" value="F:mechanosensitive monoatomic ion channel activity"/>
    <property type="evidence" value="ECO:0007669"/>
    <property type="project" value="InterPro"/>
</dbReference>
<dbReference type="KEGG" id="mri:Mal4_02970"/>
<evidence type="ECO:0000259" key="9">
    <source>
        <dbReference type="PROSITE" id="PS50914"/>
    </source>
</evidence>
<comment type="subcellular location">
    <subcellularLocation>
        <location evidence="1">Cell membrane</location>
        <topology evidence="1">Multi-pass membrane protein</topology>
    </subcellularLocation>
</comment>